<dbReference type="InterPro" id="IPR013785">
    <property type="entry name" value="Aldolase_TIM"/>
</dbReference>
<dbReference type="Gene3D" id="3.20.20.70">
    <property type="entry name" value="Aldolase class I"/>
    <property type="match status" value="1"/>
</dbReference>
<name>A0A2W4UHV7_9CYAN</name>
<protein>
    <recommendedName>
        <fullName evidence="11">Imidazole glycerol phosphate synthase subunit HisF</fullName>
        <ecNumber evidence="11">4.3.2.10</ecNumber>
    </recommendedName>
    <alternativeName>
        <fullName evidence="11">IGP synthase cyclase subunit</fullName>
    </alternativeName>
    <alternativeName>
        <fullName evidence="11">IGP synthase subunit HisF</fullName>
    </alternativeName>
    <alternativeName>
        <fullName evidence="11">ImGP synthase subunit HisF</fullName>
        <shortName evidence="11">IGPS subunit HisF</shortName>
    </alternativeName>
</protein>
<dbReference type="Pfam" id="PF00977">
    <property type="entry name" value="His_biosynth"/>
    <property type="match status" value="1"/>
</dbReference>
<comment type="catalytic activity">
    <reaction evidence="10 11">
        <text>5-[(5-phospho-1-deoxy-D-ribulos-1-ylimino)methylamino]-1-(5-phospho-beta-D-ribosyl)imidazole-4-carboxamide + L-glutamine = D-erythro-1-(imidazol-4-yl)glycerol 3-phosphate + 5-amino-1-(5-phospho-beta-D-ribosyl)imidazole-4-carboxamide + L-glutamate + H(+)</text>
        <dbReference type="Rhea" id="RHEA:24793"/>
        <dbReference type="ChEBI" id="CHEBI:15378"/>
        <dbReference type="ChEBI" id="CHEBI:29985"/>
        <dbReference type="ChEBI" id="CHEBI:58278"/>
        <dbReference type="ChEBI" id="CHEBI:58359"/>
        <dbReference type="ChEBI" id="CHEBI:58475"/>
        <dbReference type="ChEBI" id="CHEBI:58525"/>
        <dbReference type="EC" id="4.3.2.10"/>
    </reaction>
</comment>
<evidence type="ECO:0000256" key="7">
    <source>
        <dbReference type="ARBA" id="ARBA00023102"/>
    </source>
</evidence>
<dbReference type="GO" id="GO:0000105">
    <property type="term" value="P:L-histidine biosynthetic process"/>
    <property type="evidence" value="ECO:0007669"/>
    <property type="project" value="UniProtKB-UniRule"/>
</dbReference>
<feature type="active site" evidence="11">
    <location>
        <position position="130"/>
    </location>
</feature>
<evidence type="ECO:0000256" key="12">
    <source>
        <dbReference type="RuleBase" id="RU003657"/>
    </source>
</evidence>
<dbReference type="EC" id="4.3.2.10" evidence="11"/>
<dbReference type="GO" id="GO:0000107">
    <property type="term" value="F:imidazoleglycerol-phosphate synthase activity"/>
    <property type="evidence" value="ECO:0007669"/>
    <property type="project" value="UniProtKB-UniRule"/>
</dbReference>
<dbReference type="FunFam" id="3.20.20.70:FF:000006">
    <property type="entry name" value="Imidazole glycerol phosphate synthase subunit HisF"/>
    <property type="match status" value="1"/>
</dbReference>
<dbReference type="InterPro" id="IPR004651">
    <property type="entry name" value="HisF"/>
</dbReference>
<comment type="subunit">
    <text evidence="4 11">Heterodimer of HisH and HisF.</text>
</comment>
<dbReference type="UniPathway" id="UPA00031">
    <property type="reaction ID" value="UER00010"/>
</dbReference>
<evidence type="ECO:0000313" key="14">
    <source>
        <dbReference type="Proteomes" id="UP000249354"/>
    </source>
</evidence>
<sequence length="257" mass="27496">MLAKRILPCLDVKAGRVVKGVNFVDLKDAGDPVALAKLYNEAGADELIFLDITATHEDRGVIYDVIYQTAEQVFIPLTVGGGISSVDTIKKLLRAGADKVSINSAAVRDPELIDRASDRFGNQCIVVAIDARRREQTAGAEPGWDVFVRGGRENTGLDAVDWACEMVQRGAGELLITSMDADGTQAGYDLTLTEAIASRVDVPVIASGGAGTCEHIHQALTKGKAEAALLASLLHFGQLSVAQIKQYLNDHQVTVRR</sequence>
<evidence type="ECO:0000256" key="3">
    <source>
        <dbReference type="ARBA" id="ARBA00009667"/>
    </source>
</evidence>
<comment type="similarity">
    <text evidence="3 11 12">Belongs to the HisA/HisF family.</text>
</comment>
<keyword evidence="5 11" id="KW-0963">Cytoplasm</keyword>
<evidence type="ECO:0000256" key="4">
    <source>
        <dbReference type="ARBA" id="ARBA00011152"/>
    </source>
</evidence>
<dbReference type="GO" id="GO:0005737">
    <property type="term" value="C:cytoplasm"/>
    <property type="evidence" value="ECO:0007669"/>
    <property type="project" value="UniProtKB-SubCell"/>
</dbReference>
<keyword evidence="8 11" id="KW-0456">Lyase</keyword>
<organism evidence="13 14">
    <name type="scientific">Leptolyngbya foveolarum</name>
    <dbReference type="NCBI Taxonomy" id="47253"/>
    <lineage>
        <taxon>Bacteria</taxon>
        <taxon>Bacillati</taxon>
        <taxon>Cyanobacteriota</taxon>
        <taxon>Cyanophyceae</taxon>
        <taxon>Leptolyngbyales</taxon>
        <taxon>Leptolyngbyaceae</taxon>
        <taxon>Leptolyngbya group</taxon>
        <taxon>Leptolyngbya</taxon>
    </lineage>
</organism>
<evidence type="ECO:0000256" key="1">
    <source>
        <dbReference type="ARBA" id="ARBA00004496"/>
    </source>
</evidence>
<dbReference type="InterPro" id="IPR050064">
    <property type="entry name" value="IGPS_HisA/HisF"/>
</dbReference>
<dbReference type="SUPFAM" id="SSF51366">
    <property type="entry name" value="Ribulose-phoshate binding barrel"/>
    <property type="match status" value="1"/>
</dbReference>
<dbReference type="Proteomes" id="UP000249354">
    <property type="component" value="Unassembled WGS sequence"/>
</dbReference>
<dbReference type="InterPro" id="IPR011060">
    <property type="entry name" value="RibuloseP-bd_barrel"/>
</dbReference>
<dbReference type="NCBIfam" id="TIGR00735">
    <property type="entry name" value="hisF"/>
    <property type="match status" value="1"/>
</dbReference>
<evidence type="ECO:0000256" key="9">
    <source>
        <dbReference type="ARBA" id="ARBA00025475"/>
    </source>
</evidence>
<evidence type="ECO:0000256" key="11">
    <source>
        <dbReference type="HAMAP-Rule" id="MF_01013"/>
    </source>
</evidence>
<reference evidence="13 14" key="2">
    <citation type="submission" date="2018-06" db="EMBL/GenBank/DDBJ databases">
        <title>Metagenomic assembly of (sub)arctic Cyanobacteria and their associated microbiome from non-axenic cultures.</title>
        <authorList>
            <person name="Baurain D."/>
        </authorList>
    </citation>
    <scope>NUCLEOTIDE SEQUENCE [LARGE SCALE GENOMIC DNA]</scope>
    <source>
        <strain evidence="13">ULC129bin1</strain>
    </source>
</reference>
<comment type="subcellular location">
    <subcellularLocation>
        <location evidence="1 11">Cytoplasm</location>
    </subcellularLocation>
</comment>
<dbReference type="PANTHER" id="PTHR21235:SF2">
    <property type="entry name" value="IMIDAZOLE GLYCEROL PHOSPHATE SYNTHASE HISHF"/>
    <property type="match status" value="1"/>
</dbReference>
<dbReference type="CDD" id="cd04731">
    <property type="entry name" value="HisF"/>
    <property type="match status" value="1"/>
</dbReference>
<dbReference type="PANTHER" id="PTHR21235">
    <property type="entry name" value="IMIDAZOLE GLYCEROL PHOSPHATE SYNTHASE SUBUNIT HISF/H IGP SYNTHASE SUBUNIT HISF/H"/>
    <property type="match status" value="1"/>
</dbReference>
<evidence type="ECO:0000256" key="10">
    <source>
        <dbReference type="ARBA" id="ARBA00047838"/>
    </source>
</evidence>
<feature type="active site" evidence="11">
    <location>
        <position position="11"/>
    </location>
</feature>
<dbReference type="InterPro" id="IPR006062">
    <property type="entry name" value="His_biosynth"/>
</dbReference>
<comment type="caution">
    <text evidence="13">The sequence shown here is derived from an EMBL/GenBank/DDBJ whole genome shotgun (WGS) entry which is preliminary data.</text>
</comment>
<gene>
    <name evidence="11" type="primary">hisF</name>
    <name evidence="13" type="ORF">DCF25_06320</name>
</gene>
<comment type="function">
    <text evidence="9 11">IGPS catalyzes the conversion of PRFAR and glutamine to IGP, AICAR and glutamate. The HisF subunit catalyzes the cyclization activity that produces IGP and AICAR from PRFAR using the ammonia provided by the HisH subunit.</text>
</comment>
<dbReference type="EMBL" id="QBMC01000028">
    <property type="protein sequence ID" value="PZO20553.1"/>
    <property type="molecule type" value="Genomic_DNA"/>
</dbReference>
<keyword evidence="7 11" id="KW-0368">Histidine biosynthesis</keyword>
<dbReference type="GO" id="GO:0016829">
    <property type="term" value="F:lyase activity"/>
    <property type="evidence" value="ECO:0007669"/>
    <property type="project" value="UniProtKB-KW"/>
</dbReference>
<evidence type="ECO:0000313" key="13">
    <source>
        <dbReference type="EMBL" id="PZO20553.1"/>
    </source>
</evidence>
<comment type="pathway">
    <text evidence="2 11">Amino-acid biosynthesis; L-histidine biosynthesis; L-histidine from 5-phospho-alpha-D-ribose 1-diphosphate: step 5/9.</text>
</comment>
<dbReference type="HAMAP" id="MF_01013">
    <property type="entry name" value="HisF"/>
    <property type="match status" value="1"/>
</dbReference>
<evidence type="ECO:0000256" key="6">
    <source>
        <dbReference type="ARBA" id="ARBA00022605"/>
    </source>
</evidence>
<keyword evidence="6 11" id="KW-0028">Amino-acid biosynthesis</keyword>
<dbReference type="AlphaFoldDB" id="A0A2W4UHV7"/>
<evidence type="ECO:0000256" key="2">
    <source>
        <dbReference type="ARBA" id="ARBA00005091"/>
    </source>
</evidence>
<evidence type="ECO:0000256" key="8">
    <source>
        <dbReference type="ARBA" id="ARBA00023239"/>
    </source>
</evidence>
<evidence type="ECO:0000256" key="5">
    <source>
        <dbReference type="ARBA" id="ARBA00022490"/>
    </source>
</evidence>
<accession>A0A2W4UHV7</accession>
<proteinExistence type="inferred from homology"/>
<reference evidence="14" key="1">
    <citation type="submission" date="2018-04" db="EMBL/GenBank/DDBJ databases">
        <authorList>
            <person name="Cornet L."/>
        </authorList>
    </citation>
    <scope>NUCLEOTIDE SEQUENCE [LARGE SCALE GENOMIC DNA]</scope>
</reference>